<evidence type="ECO:0000313" key="2">
    <source>
        <dbReference type="Proteomes" id="UP001143548"/>
    </source>
</evidence>
<accession>A0A9W5YGJ6</accession>
<organism evidence="1 2">
    <name type="scientific">Aspergillus brasiliensis</name>
    <dbReference type="NCBI Taxonomy" id="319629"/>
    <lineage>
        <taxon>Eukaryota</taxon>
        <taxon>Fungi</taxon>
        <taxon>Dikarya</taxon>
        <taxon>Ascomycota</taxon>
        <taxon>Pezizomycotina</taxon>
        <taxon>Eurotiomycetes</taxon>
        <taxon>Eurotiomycetidae</taxon>
        <taxon>Eurotiales</taxon>
        <taxon>Aspergillaceae</taxon>
        <taxon>Aspergillus</taxon>
        <taxon>Aspergillus subgen. Circumdati</taxon>
    </lineage>
</organism>
<name>A0A9W5YGJ6_9EURO</name>
<gene>
    <name evidence="1" type="ORF">AbraCBS73388_010107</name>
</gene>
<proteinExistence type="predicted"/>
<dbReference type="Proteomes" id="UP001143548">
    <property type="component" value="Unassembled WGS sequence"/>
</dbReference>
<protein>
    <submittedName>
        <fullName evidence="1">Uncharacterized protein</fullName>
    </submittedName>
</protein>
<evidence type="ECO:0000313" key="1">
    <source>
        <dbReference type="EMBL" id="GKZ17788.1"/>
    </source>
</evidence>
<comment type="caution">
    <text evidence="1">The sequence shown here is derived from an EMBL/GenBank/DDBJ whole genome shotgun (WGS) entry which is preliminary data.</text>
</comment>
<sequence length="103" mass="11479">MQTSHSPMSFYALLQQNGLLVRPPLWTSHHLDILGCQFDEIRTLPSSSAEAHTSSFYSMGPKSQDASDVHARDLATDGAILMKLFALNDILNYANSPLRTREM</sequence>
<dbReference type="AlphaFoldDB" id="A0A9W5YGJ6"/>
<dbReference type="EMBL" id="BROQ01000007">
    <property type="protein sequence ID" value="GKZ17788.1"/>
    <property type="molecule type" value="Genomic_DNA"/>
</dbReference>
<reference evidence="1" key="1">
    <citation type="submission" date="2022-07" db="EMBL/GenBank/DDBJ databases">
        <title>Taxonomy of Aspergillus series Nigri: significant species reduction supported by multi-species coalescent approaches.</title>
        <authorList>
            <person name="Bian C."/>
            <person name="Kusuya Y."/>
            <person name="Sklenar F."/>
            <person name="D'hooge E."/>
            <person name="Yaguchi T."/>
            <person name="Takahashi H."/>
            <person name="Hubka V."/>
        </authorList>
    </citation>
    <scope>NUCLEOTIDE SEQUENCE</scope>
    <source>
        <strain evidence="1">CBS 733.88</strain>
    </source>
</reference>